<feature type="domain" description="Cytosolic endo-beta-N-acetylglucosaminidase C-terminal" evidence="1">
    <location>
        <begin position="165"/>
        <end position="218"/>
    </location>
</feature>
<name>A0A6N2LRF6_SALVM</name>
<proteinExistence type="predicted"/>
<sequence length="218" mass="23729">MNTSPLPWTLLLPSKYNFKSFHCPFNRCYVPVEISVECGDNNDTHRAGKEGKISSNSRDFSAAVAGNRKLNVNTGIYVFGRKAFGGGQWNAVSKIASERIIHGGTVAIDGHVLTEIRAVCYRKRPTHTELLSEFGADNQETAPDPSPAEYFSVPEKLAKQVDGNAAGKLVDTTEYLGMAHVQESYMSDPSISCHIGSLKFIIQVCAADGTCQELDNSP</sequence>
<protein>
    <recommendedName>
        <fullName evidence="1">Cytosolic endo-beta-N-acetylglucosaminidase C-terminal domain-containing protein</fullName>
    </recommendedName>
</protein>
<evidence type="ECO:0000313" key="2">
    <source>
        <dbReference type="EMBL" id="VFU43684.1"/>
    </source>
</evidence>
<dbReference type="Pfam" id="PF25529">
    <property type="entry name" value="Ig_ENGASE1_C"/>
    <property type="match status" value="1"/>
</dbReference>
<dbReference type="AlphaFoldDB" id="A0A6N2LRF6"/>
<gene>
    <name evidence="2" type="ORF">SVIM_LOCUS266539</name>
</gene>
<organism evidence="2">
    <name type="scientific">Salix viminalis</name>
    <name type="common">Common osier</name>
    <name type="synonym">Basket willow</name>
    <dbReference type="NCBI Taxonomy" id="40686"/>
    <lineage>
        <taxon>Eukaryota</taxon>
        <taxon>Viridiplantae</taxon>
        <taxon>Streptophyta</taxon>
        <taxon>Embryophyta</taxon>
        <taxon>Tracheophyta</taxon>
        <taxon>Spermatophyta</taxon>
        <taxon>Magnoliopsida</taxon>
        <taxon>eudicotyledons</taxon>
        <taxon>Gunneridae</taxon>
        <taxon>Pentapetalae</taxon>
        <taxon>rosids</taxon>
        <taxon>fabids</taxon>
        <taxon>Malpighiales</taxon>
        <taxon>Salicaceae</taxon>
        <taxon>Saliceae</taxon>
        <taxon>Salix</taxon>
    </lineage>
</organism>
<dbReference type="InterPro" id="IPR057882">
    <property type="entry name" value="ENGase_C"/>
</dbReference>
<accession>A0A6N2LRF6</accession>
<reference evidence="2" key="1">
    <citation type="submission" date="2019-03" db="EMBL/GenBank/DDBJ databases">
        <authorList>
            <person name="Mank J."/>
            <person name="Almeida P."/>
        </authorList>
    </citation>
    <scope>NUCLEOTIDE SEQUENCE</scope>
    <source>
        <strain evidence="2">78183</strain>
    </source>
</reference>
<dbReference type="EMBL" id="CAADRP010001596">
    <property type="protein sequence ID" value="VFU43684.1"/>
    <property type="molecule type" value="Genomic_DNA"/>
</dbReference>
<evidence type="ECO:0000259" key="1">
    <source>
        <dbReference type="Pfam" id="PF25529"/>
    </source>
</evidence>